<dbReference type="SUPFAM" id="SSF141868">
    <property type="entry name" value="EAL domain-like"/>
    <property type="match status" value="1"/>
</dbReference>
<dbReference type="Gene3D" id="3.20.20.450">
    <property type="entry name" value="EAL domain"/>
    <property type="match status" value="1"/>
</dbReference>
<dbReference type="PANTHER" id="PTHR33121:SF23">
    <property type="entry name" value="CYCLIC DI-GMP PHOSPHODIESTERASE PDEB"/>
    <property type="match status" value="1"/>
</dbReference>
<feature type="region of interest" description="Disordered" evidence="1">
    <location>
        <begin position="1"/>
        <end position="44"/>
    </location>
</feature>
<dbReference type="Pfam" id="PF00563">
    <property type="entry name" value="EAL"/>
    <property type="match status" value="1"/>
</dbReference>
<evidence type="ECO:0000259" key="2">
    <source>
        <dbReference type="PROSITE" id="PS50883"/>
    </source>
</evidence>
<name>A0A3S0XHU7_9BURK</name>
<evidence type="ECO:0000256" key="1">
    <source>
        <dbReference type="SAM" id="MobiDB-lite"/>
    </source>
</evidence>
<dbReference type="EMBL" id="RXFT01000012">
    <property type="protein sequence ID" value="RUR70333.1"/>
    <property type="molecule type" value="Genomic_DNA"/>
</dbReference>
<evidence type="ECO:0000313" key="3">
    <source>
        <dbReference type="EMBL" id="RUR70333.1"/>
    </source>
</evidence>
<reference evidence="3 4" key="1">
    <citation type="submission" date="2018-12" db="EMBL/GenBank/DDBJ databases">
        <title>The genome sequences of Variovorax guangxiensis DSM 27352.</title>
        <authorList>
            <person name="Gao J."/>
            <person name="Sun J."/>
        </authorList>
    </citation>
    <scope>NUCLEOTIDE SEQUENCE [LARGE SCALE GENOMIC DNA]</scope>
    <source>
        <strain evidence="3 4">DSM 27352</strain>
    </source>
</reference>
<dbReference type="AlphaFoldDB" id="A0A3S0XHU7"/>
<sequence>MAALSSPTAWPAGTHRPAAWAQRTPAGSRVHGAHGPHAEPVARNSTAAAERIAARRACAFVFIANLPHLVEAYGQDFASATSLEVQRRLCANFISLPSSDMARLRDDCFLLWENEAFDCAAHGMRDRGDAPHASRPIETLLAVLGAEPVRAGGIAALVQLHADWIDVRSPQQLGASEIELTLWTAQPFPDSRESRADGWRQLYRADMDVAVRVSEALRAEDLSFSWQPVVHPGSVATTLYRAGRARIAPSHGEAASLLPEVFMPCLQRLGLTRAFDRTVMRRAVAALRLQPSSHIGVSISAQGIQVDHWWASLLAVLDREPALASRLVIEIADSAALPDLEAAHDFCVQLQLRGCRIAIRDFGSGTDNLAAVQACGPDIVKLDAALLRRARDNEFGRECLRGMLAMCAHFAPHVVVDGVERDDDVHIASHAGAQWLQGYGIGRDGGRP</sequence>
<dbReference type="PROSITE" id="PS50883">
    <property type="entry name" value="EAL"/>
    <property type="match status" value="1"/>
</dbReference>
<feature type="domain" description="EAL" evidence="2">
    <location>
        <begin position="206"/>
        <end position="448"/>
    </location>
</feature>
<dbReference type="GO" id="GO:0071111">
    <property type="term" value="F:cyclic-guanylate-specific phosphodiesterase activity"/>
    <property type="evidence" value="ECO:0007669"/>
    <property type="project" value="InterPro"/>
</dbReference>
<gene>
    <name evidence="3" type="ORF">EJP67_25080</name>
</gene>
<dbReference type="OrthoDB" id="1673646at2"/>
<dbReference type="InterPro" id="IPR001633">
    <property type="entry name" value="EAL_dom"/>
</dbReference>
<dbReference type="SMART" id="SM00052">
    <property type="entry name" value="EAL"/>
    <property type="match status" value="1"/>
</dbReference>
<dbReference type="InterPro" id="IPR035919">
    <property type="entry name" value="EAL_sf"/>
</dbReference>
<proteinExistence type="predicted"/>
<dbReference type="Proteomes" id="UP000281118">
    <property type="component" value="Unassembled WGS sequence"/>
</dbReference>
<dbReference type="RefSeq" id="WP_126024447.1">
    <property type="nucleotide sequence ID" value="NZ_RXFT01000012.1"/>
</dbReference>
<dbReference type="InterPro" id="IPR050706">
    <property type="entry name" value="Cyclic-di-GMP_PDE-like"/>
</dbReference>
<dbReference type="CDD" id="cd01948">
    <property type="entry name" value="EAL"/>
    <property type="match status" value="1"/>
</dbReference>
<comment type="caution">
    <text evidence="3">The sequence shown here is derived from an EMBL/GenBank/DDBJ whole genome shotgun (WGS) entry which is preliminary data.</text>
</comment>
<organism evidence="3 4">
    <name type="scientific">Variovorax guangxiensis</name>
    <dbReference type="NCBI Taxonomy" id="1775474"/>
    <lineage>
        <taxon>Bacteria</taxon>
        <taxon>Pseudomonadati</taxon>
        <taxon>Pseudomonadota</taxon>
        <taxon>Betaproteobacteria</taxon>
        <taxon>Burkholderiales</taxon>
        <taxon>Comamonadaceae</taxon>
        <taxon>Variovorax</taxon>
    </lineage>
</organism>
<evidence type="ECO:0000313" key="4">
    <source>
        <dbReference type="Proteomes" id="UP000281118"/>
    </source>
</evidence>
<dbReference type="PANTHER" id="PTHR33121">
    <property type="entry name" value="CYCLIC DI-GMP PHOSPHODIESTERASE PDEF"/>
    <property type="match status" value="1"/>
</dbReference>
<protein>
    <submittedName>
        <fullName evidence="3">EAL domain-containing protein</fullName>
    </submittedName>
</protein>
<accession>A0A3S0XHU7</accession>